<evidence type="ECO:0000259" key="4">
    <source>
        <dbReference type="Pfam" id="PF26079"/>
    </source>
</evidence>
<proteinExistence type="inferred from homology"/>
<dbReference type="InterPro" id="IPR058530">
    <property type="entry name" value="Baseplate_J-like_C"/>
</dbReference>
<dbReference type="Pfam" id="PF26078">
    <property type="entry name" value="Baseplate_J_M"/>
    <property type="match status" value="1"/>
</dbReference>
<accession>A0A6B2MQI7</accession>
<dbReference type="PANTHER" id="PTHR37829:SF3">
    <property type="entry name" value="PROTEIN JAYE-RELATED"/>
    <property type="match status" value="1"/>
</dbReference>
<comment type="caution">
    <text evidence="5">The sequence shown here is derived from an EMBL/GenBank/DDBJ whole genome shotgun (WGS) entry which is preliminary data.</text>
</comment>
<dbReference type="AlphaFoldDB" id="A0A6B2MQI7"/>
<dbReference type="PANTHER" id="PTHR37829">
    <property type="entry name" value="PHAGE-LIKE ELEMENT PBSX PROTEIN XKDT"/>
    <property type="match status" value="1"/>
</dbReference>
<evidence type="ECO:0000259" key="3">
    <source>
        <dbReference type="Pfam" id="PF26078"/>
    </source>
</evidence>
<dbReference type="InterPro" id="IPR058531">
    <property type="entry name" value="Baseplate_J_M"/>
</dbReference>
<protein>
    <submittedName>
        <fullName evidence="5">Baseplate J/gp47 family protein</fullName>
    </submittedName>
</protein>
<dbReference type="EMBL" id="JAAEAM010000063">
    <property type="protein sequence ID" value="NDV77091.1"/>
    <property type="molecule type" value="Genomic_DNA"/>
</dbReference>
<organism evidence="5">
    <name type="scientific">Burkholderia cenocepacia</name>
    <dbReference type="NCBI Taxonomy" id="95486"/>
    <lineage>
        <taxon>Bacteria</taxon>
        <taxon>Pseudomonadati</taxon>
        <taxon>Pseudomonadota</taxon>
        <taxon>Betaproteobacteria</taxon>
        <taxon>Burkholderiales</taxon>
        <taxon>Burkholderiaceae</taxon>
        <taxon>Burkholderia</taxon>
        <taxon>Burkholderia cepacia complex</taxon>
    </lineage>
</organism>
<evidence type="ECO:0000256" key="1">
    <source>
        <dbReference type="ARBA" id="ARBA00038087"/>
    </source>
</evidence>
<dbReference type="InterPro" id="IPR052399">
    <property type="entry name" value="Phage_Baseplate_Assmbl_Protein"/>
</dbReference>
<feature type="domain" description="Baseplate J-like central" evidence="3">
    <location>
        <begin position="193"/>
        <end position="285"/>
    </location>
</feature>
<comment type="similarity">
    <text evidence="1">Belongs to the Mu gp47/PBSX XkdT family.</text>
</comment>
<evidence type="ECO:0000259" key="2">
    <source>
        <dbReference type="Pfam" id="PF04865"/>
    </source>
</evidence>
<feature type="domain" description="Baseplate protein J-like barrel" evidence="2">
    <location>
        <begin position="90"/>
        <end position="172"/>
    </location>
</feature>
<feature type="domain" description="Baseplate J-like C-terminal" evidence="4">
    <location>
        <begin position="300"/>
        <end position="370"/>
    </location>
</feature>
<name>A0A6B2MQI7_9BURK</name>
<dbReference type="Pfam" id="PF26079">
    <property type="entry name" value="Baseplate_J_C"/>
    <property type="match status" value="1"/>
</dbReference>
<dbReference type="RefSeq" id="WP_163126187.1">
    <property type="nucleotide sequence ID" value="NZ_JAAEAM010000063.1"/>
</dbReference>
<sequence>MPFSRPTLSDLKAQVAADVQANLQGVSALLRNSVLRVITVVQAGLAYLHYGYLDWIAKQAVPWTATDEYIIGWGALKNVYQKGATPASGTATFLGAVGTPIASGTTVVRGDSRTYVVQSSATVGSNGSVVVSVLDSLPGAAGNCDAGTVLSLGTAIPGIQSSGVASVDFTGGADVEGNDAFRARVIAAFQASPQGGDQNDYILWATAIPGVSRAWCLPNGFGPGTVIVYFMMDEAESAHSGFPQGTNGVAASETRTVVKATGDQLTVANAIYQLQPVTALVYACAPLANPVNFSISGLSTASSAMQLAVTAAIADVFLRKGAPGGTVDISDINSGIDAVPGTSGFVVTAPIGNIVSAAGYLPTVGTVTFS</sequence>
<dbReference type="Pfam" id="PF04865">
    <property type="entry name" value="Baseplate_J"/>
    <property type="match status" value="1"/>
</dbReference>
<evidence type="ECO:0000313" key="5">
    <source>
        <dbReference type="EMBL" id="NDV77091.1"/>
    </source>
</evidence>
<dbReference type="InterPro" id="IPR006949">
    <property type="entry name" value="Barrel_Baseplate_J-like"/>
</dbReference>
<gene>
    <name evidence="5" type="ORF">GFJ35_34330</name>
</gene>
<reference evidence="5" key="1">
    <citation type="submission" date="2019-11" db="EMBL/GenBank/DDBJ databases">
        <title>Burkholderia cenocepacia CF.</title>
        <authorList>
            <person name="Vianna E.F."/>
            <person name="Marques E.A."/>
            <person name="Albano R.M."/>
            <person name="Leao R.S."/>
        </authorList>
    </citation>
    <scope>NUCLEOTIDE SEQUENCE</scope>
    <source>
        <strain evidence="5">MS-2140</strain>
    </source>
</reference>